<proteinExistence type="predicted"/>
<comment type="caution">
    <text evidence="1">The sequence shown here is derived from an EMBL/GenBank/DDBJ whole genome shotgun (WGS) entry which is preliminary data.</text>
</comment>
<dbReference type="EMBL" id="JAHQCR010000082">
    <property type="protein sequence ID" value="MBU9723535.1"/>
    <property type="molecule type" value="Genomic_DNA"/>
</dbReference>
<keyword evidence="2" id="KW-1185">Reference proteome</keyword>
<evidence type="ECO:0000313" key="1">
    <source>
        <dbReference type="EMBL" id="MBU9723535.1"/>
    </source>
</evidence>
<accession>A0ABS6JYR0</accession>
<organism evidence="1 2">
    <name type="scientific">Evansella alkalicola</name>
    <dbReference type="NCBI Taxonomy" id="745819"/>
    <lineage>
        <taxon>Bacteria</taxon>
        <taxon>Bacillati</taxon>
        <taxon>Bacillota</taxon>
        <taxon>Bacilli</taxon>
        <taxon>Bacillales</taxon>
        <taxon>Bacillaceae</taxon>
        <taxon>Evansella</taxon>
    </lineage>
</organism>
<name>A0ABS6JYR0_9BACI</name>
<sequence length="102" mass="11837">MDSWFFETYLTLNEEEEHKFKEEVKAMEPKEGEKIMEVITSYERKGIELGRKEGIEQGIEQGIALVAKRMLEQGKEVEEVVIFTGLSTDKIERLKEVEIARG</sequence>
<reference evidence="1 2" key="1">
    <citation type="submission" date="2021-06" db="EMBL/GenBank/DDBJ databases">
        <title>Bacillus sp. RD4P76, an endophyte from a halophyte.</title>
        <authorList>
            <person name="Sun J.-Q."/>
        </authorList>
    </citation>
    <scope>NUCLEOTIDE SEQUENCE [LARGE SCALE GENOMIC DNA]</scope>
    <source>
        <strain evidence="1 2">JCM 17098</strain>
    </source>
</reference>
<dbReference type="Proteomes" id="UP000790580">
    <property type="component" value="Unassembled WGS sequence"/>
</dbReference>
<gene>
    <name evidence="1" type="ORF">KS407_19135</name>
</gene>
<protein>
    <submittedName>
        <fullName evidence="1">Transposase</fullName>
    </submittedName>
</protein>
<evidence type="ECO:0000313" key="2">
    <source>
        <dbReference type="Proteomes" id="UP000790580"/>
    </source>
</evidence>